<sequence>MVSGVLLLVQHGRYSYVLRILNFKLFLPFQQQEKRKAFPAADGRQDPFEWADYDLGRSHQTSESVADPASLKDPQFLERTRATGAGEDQITLDSGANCVLIRVEPRVISEQRWA</sequence>
<proteinExistence type="predicted"/>
<reference evidence="1" key="1">
    <citation type="journal article" date="2022" name="bioRxiv">
        <title>Sequencing and chromosome-scale assembly of the giantPleurodeles waltlgenome.</title>
        <authorList>
            <person name="Brown T."/>
            <person name="Elewa A."/>
            <person name="Iarovenko S."/>
            <person name="Subramanian E."/>
            <person name="Araus A.J."/>
            <person name="Petzold A."/>
            <person name="Susuki M."/>
            <person name="Suzuki K.-i.T."/>
            <person name="Hayashi T."/>
            <person name="Toyoda A."/>
            <person name="Oliveira C."/>
            <person name="Osipova E."/>
            <person name="Leigh N.D."/>
            <person name="Simon A."/>
            <person name="Yun M.H."/>
        </authorList>
    </citation>
    <scope>NUCLEOTIDE SEQUENCE</scope>
    <source>
        <strain evidence="1">20211129_DDA</strain>
        <tissue evidence="1">Liver</tissue>
    </source>
</reference>
<evidence type="ECO:0000313" key="2">
    <source>
        <dbReference type="Proteomes" id="UP001066276"/>
    </source>
</evidence>
<gene>
    <name evidence="1" type="ORF">NDU88_004492</name>
</gene>
<accession>A0AAV7W6T5</accession>
<protein>
    <submittedName>
        <fullName evidence="1">Uncharacterized protein</fullName>
    </submittedName>
</protein>
<comment type="caution">
    <text evidence="1">The sequence shown here is derived from an EMBL/GenBank/DDBJ whole genome shotgun (WGS) entry which is preliminary data.</text>
</comment>
<dbReference type="Proteomes" id="UP001066276">
    <property type="component" value="Chromosome 1_2"/>
</dbReference>
<keyword evidence="2" id="KW-1185">Reference proteome</keyword>
<name>A0AAV7W6T5_PLEWA</name>
<evidence type="ECO:0000313" key="1">
    <source>
        <dbReference type="EMBL" id="KAJ1209113.1"/>
    </source>
</evidence>
<dbReference type="AlphaFoldDB" id="A0AAV7W6T5"/>
<organism evidence="1 2">
    <name type="scientific">Pleurodeles waltl</name>
    <name type="common">Iberian ribbed newt</name>
    <dbReference type="NCBI Taxonomy" id="8319"/>
    <lineage>
        <taxon>Eukaryota</taxon>
        <taxon>Metazoa</taxon>
        <taxon>Chordata</taxon>
        <taxon>Craniata</taxon>
        <taxon>Vertebrata</taxon>
        <taxon>Euteleostomi</taxon>
        <taxon>Amphibia</taxon>
        <taxon>Batrachia</taxon>
        <taxon>Caudata</taxon>
        <taxon>Salamandroidea</taxon>
        <taxon>Salamandridae</taxon>
        <taxon>Pleurodelinae</taxon>
        <taxon>Pleurodeles</taxon>
    </lineage>
</organism>
<dbReference type="EMBL" id="JANPWB010000002">
    <property type="protein sequence ID" value="KAJ1209113.1"/>
    <property type="molecule type" value="Genomic_DNA"/>
</dbReference>